<reference evidence="1" key="1">
    <citation type="journal article" date="2023" name="Science">
        <title>Genome structures resolve the early diversification of teleost fishes.</title>
        <authorList>
            <person name="Parey E."/>
            <person name="Louis A."/>
            <person name="Montfort J."/>
            <person name="Bouchez O."/>
            <person name="Roques C."/>
            <person name="Iampietro C."/>
            <person name="Lluch J."/>
            <person name="Castinel A."/>
            <person name="Donnadieu C."/>
            <person name="Desvignes T."/>
            <person name="Floi Bucao C."/>
            <person name="Jouanno E."/>
            <person name="Wen M."/>
            <person name="Mejri S."/>
            <person name="Dirks R."/>
            <person name="Jansen H."/>
            <person name="Henkel C."/>
            <person name="Chen W.J."/>
            <person name="Zahm M."/>
            <person name="Cabau C."/>
            <person name="Klopp C."/>
            <person name="Thompson A.W."/>
            <person name="Robinson-Rechavi M."/>
            <person name="Braasch I."/>
            <person name="Lecointre G."/>
            <person name="Bobe J."/>
            <person name="Postlethwait J.H."/>
            <person name="Berthelot C."/>
            <person name="Roest Crollius H."/>
            <person name="Guiguen Y."/>
        </authorList>
    </citation>
    <scope>NUCLEOTIDE SEQUENCE</scope>
    <source>
        <strain evidence="1">NC1722</strain>
    </source>
</reference>
<proteinExistence type="predicted"/>
<accession>A0AAD7S827</accession>
<dbReference type="Proteomes" id="UP001221898">
    <property type="component" value="Unassembled WGS sequence"/>
</dbReference>
<dbReference type="AlphaFoldDB" id="A0AAD7S827"/>
<evidence type="ECO:0000313" key="2">
    <source>
        <dbReference type="Proteomes" id="UP001221898"/>
    </source>
</evidence>
<gene>
    <name evidence="1" type="ORF">AAFF_G00436880</name>
</gene>
<dbReference type="EMBL" id="JAINUG010000096">
    <property type="protein sequence ID" value="KAJ8397689.1"/>
    <property type="molecule type" value="Genomic_DNA"/>
</dbReference>
<protein>
    <submittedName>
        <fullName evidence="1">Uncharacterized protein</fullName>
    </submittedName>
</protein>
<sequence length="287" mass="33403">MEAPENLQMLPGNRFTNSKREDLIEKAEELKINQSVHKDSDNQIPYNYIQSGGQFHTNTFMNTCVLDSLLAAIHIAAKQHPKINHLFMWDPIISAVQVFMDCGRYNEAKALWLINLDEKNEGEKQFMQSDHIDIRGYPREHLPNFLDLTCAKFNYDEERRSPHPEDHIYSMTISKFEHLGEVRALGKRINPELILVDVDGRIKGFPDLSITDDYEREFKLQFLLLGMMTETSNHMVMCTRLDGGWQLYDNMKNPLFRHVNIDDICAQDYVVHLVAYVNVSPENEKQD</sequence>
<name>A0AAD7S827_9TELE</name>
<evidence type="ECO:0000313" key="1">
    <source>
        <dbReference type="EMBL" id="KAJ8397689.1"/>
    </source>
</evidence>
<organism evidence="1 2">
    <name type="scientific">Aldrovandia affinis</name>
    <dbReference type="NCBI Taxonomy" id="143900"/>
    <lineage>
        <taxon>Eukaryota</taxon>
        <taxon>Metazoa</taxon>
        <taxon>Chordata</taxon>
        <taxon>Craniata</taxon>
        <taxon>Vertebrata</taxon>
        <taxon>Euteleostomi</taxon>
        <taxon>Actinopterygii</taxon>
        <taxon>Neopterygii</taxon>
        <taxon>Teleostei</taxon>
        <taxon>Notacanthiformes</taxon>
        <taxon>Halosauridae</taxon>
        <taxon>Aldrovandia</taxon>
    </lineage>
</organism>
<keyword evidence="2" id="KW-1185">Reference proteome</keyword>
<comment type="caution">
    <text evidence="1">The sequence shown here is derived from an EMBL/GenBank/DDBJ whole genome shotgun (WGS) entry which is preliminary data.</text>
</comment>